<sequence length="79" mass="9116">MMELSSSLTFLIILEELYHFGDPLGDFDSVALYIRVADGIWPFGALIIIFIEGHEERQFCDDSRWGTETNMNSRLFVIL</sequence>
<keyword evidence="2" id="KW-1185">Reference proteome</keyword>
<name>A0A284QNH0_ARMOS</name>
<evidence type="ECO:0000313" key="1">
    <source>
        <dbReference type="EMBL" id="SJK98011.1"/>
    </source>
</evidence>
<dbReference type="Proteomes" id="UP000219338">
    <property type="component" value="Unassembled WGS sequence"/>
</dbReference>
<dbReference type="AlphaFoldDB" id="A0A284QNH0"/>
<dbReference type="EMBL" id="FUEG01000001">
    <property type="protein sequence ID" value="SJK98011.1"/>
    <property type="molecule type" value="Genomic_DNA"/>
</dbReference>
<organism evidence="1 2">
    <name type="scientific">Armillaria ostoyae</name>
    <name type="common">Armillaria root rot fungus</name>
    <dbReference type="NCBI Taxonomy" id="47428"/>
    <lineage>
        <taxon>Eukaryota</taxon>
        <taxon>Fungi</taxon>
        <taxon>Dikarya</taxon>
        <taxon>Basidiomycota</taxon>
        <taxon>Agaricomycotina</taxon>
        <taxon>Agaricomycetes</taxon>
        <taxon>Agaricomycetidae</taxon>
        <taxon>Agaricales</taxon>
        <taxon>Marasmiineae</taxon>
        <taxon>Physalacriaceae</taxon>
        <taxon>Armillaria</taxon>
    </lineage>
</organism>
<reference evidence="2" key="1">
    <citation type="journal article" date="2017" name="Nat. Ecol. Evol.">
        <title>Genome expansion and lineage-specific genetic innovations in the forest pathogenic fungi Armillaria.</title>
        <authorList>
            <person name="Sipos G."/>
            <person name="Prasanna A.N."/>
            <person name="Walter M.C."/>
            <person name="O'Connor E."/>
            <person name="Balint B."/>
            <person name="Krizsan K."/>
            <person name="Kiss B."/>
            <person name="Hess J."/>
            <person name="Varga T."/>
            <person name="Slot J."/>
            <person name="Riley R."/>
            <person name="Boka B."/>
            <person name="Rigling D."/>
            <person name="Barry K."/>
            <person name="Lee J."/>
            <person name="Mihaltcheva S."/>
            <person name="LaButti K."/>
            <person name="Lipzen A."/>
            <person name="Waldron R."/>
            <person name="Moloney N.M."/>
            <person name="Sperisen C."/>
            <person name="Kredics L."/>
            <person name="Vagvoelgyi C."/>
            <person name="Patrignani A."/>
            <person name="Fitzpatrick D."/>
            <person name="Nagy I."/>
            <person name="Doyle S."/>
            <person name="Anderson J.B."/>
            <person name="Grigoriev I.V."/>
            <person name="Gueldener U."/>
            <person name="Muensterkoetter M."/>
            <person name="Nagy L.G."/>
        </authorList>
    </citation>
    <scope>NUCLEOTIDE SEQUENCE [LARGE SCALE GENOMIC DNA]</scope>
    <source>
        <strain evidence="2">C18/9</strain>
    </source>
</reference>
<protein>
    <submittedName>
        <fullName evidence="1">Uncharacterized protein</fullName>
    </submittedName>
</protein>
<proteinExistence type="predicted"/>
<gene>
    <name evidence="1" type="ORF">ARMOST_01267</name>
</gene>
<evidence type="ECO:0000313" key="2">
    <source>
        <dbReference type="Proteomes" id="UP000219338"/>
    </source>
</evidence>
<accession>A0A284QNH0</accession>